<dbReference type="PANTHER" id="PTHR46401:SF2">
    <property type="entry name" value="GLYCOSYLTRANSFERASE WBBK-RELATED"/>
    <property type="match status" value="1"/>
</dbReference>
<evidence type="ECO:0000259" key="2">
    <source>
        <dbReference type="Pfam" id="PF00534"/>
    </source>
</evidence>
<dbReference type="GO" id="GO:0009103">
    <property type="term" value="P:lipopolysaccharide biosynthetic process"/>
    <property type="evidence" value="ECO:0007669"/>
    <property type="project" value="TreeGrafter"/>
</dbReference>
<dbReference type="InterPro" id="IPR001296">
    <property type="entry name" value="Glyco_trans_1"/>
</dbReference>
<protein>
    <submittedName>
        <fullName evidence="3">Glycosyltransferase</fullName>
    </submittedName>
</protein>
<reference evidence="3" key="1">
    <citation type="submission" date="2019-11" db="EMBL/GenBank/DDBJ databases">
        <title>Genomic insights into an expanded diversity of filamentous marine cyanobacteria reveals the extraordinary biosynthetic potential of Moorea and Okeania.</title>
        <authorList>
            <person name="Ferreira Leao T."/>
            <person name="Wang M."/>
            <person name="Moss N."/>
            <person name="Da Silva R."/>
            <person name="Sanders J."/>
            <person name="Nurk S."/>
            <person name="Gurevich A."/>
            <person name="Humphrey G."/>
            <person name="Reher R."/>
            <person name="Zhu Q."/>
            <person name="Belda-Ferre P."/>
            <person name="Glukhov E."/>
            <person name="Rex R."/>
            <person name="Dorrestein P.C."/>
            <person name="Knight R."/>
            <person name="Pevzner P."/>
            <person name="Gerwick W.H."/>
            <person name="Gerwick L."/>
        </authorList>
    </citation>
    <scope>NUCLEOTIDE SEQUENCE</scope>
    <source>
        <strain evidence="3">SIO1C4</strain>
    </source>
</reference>
<dbReference type="CDD" id="cd03801">
    <property type="entry name" value="GT4_PimA-like"/>
    <property type="match status" value="1"/>
</dbReference>
<organism evidence="3">
    <name type="scientific">Symploca sp. SIO1C4</name>
    <dbReference type="NCBI Taxonomy" id="2607765"/>
    <lineage>
        <taxon>Bacteria</taxon>
        <taxon>Bacillati</taxon>
        <taxon>Cyanobacteriota</taxon>
        <taxon>Cyanophyceae</taxon>
        <taxon>Coleofasciculales</taxon>
        <taxon>Coleofasciculaceae</taxon>
        <taxon>Symploca</taxon>
    </lineage>
</organism>
<evidence type="ECO:0000313" key="3">
    <source>
        <dbReference type="EMBL" id="NER26732.1"/>
    </source>
</evidence>
<dbReference type="Gene3D" id="3.40.50.2000">
    <property type="entry name" value="Glycogen Phosphorylase B"/>
    <property type="match status" value="1"/>
</dbReference>
<feature type="domain" description="Glycosyl transferase family 1" evidence="2">
    <location>
        <begin position="206"/>
        <end position="369"/>
    </location>
</feature>
<gene>
    <name evidence="3" type="ORF">F6J89_03660</name>
</gene>
<dbReference type="AlphaFoldDB" id="A0A6B3N7Y0"/>
<name>A0A6B3N7Y0_9CYAN</name>
<sequence length="399" mass="45518">MLFDLDLRGHHTIYIQHLLRYWCQQEMAGHLDVVVSPEFCQQHLNIVNIAHNHKNINFVAISPREQAVLKSLDSFSNRILRAFQEWHLIYKYADYLRTTQCLIMCFDPVLFRVALGTKSPCPFSGIYFRPIFHYVNFTNYIPSWRERIWHWRDKLCLSRILRNSQLQTLFCLDPFAVKSLKKSFADKVVHLADPVPTPNQSQLQSERLKESLNIDNHRQVFLLFGSLSRRKGIFQLLEAILLLPSTLCQKLCLVLSGVPDPAAEKELIESKITAVCQSQPVQIISSYEFIPEPDVQAYFNLADVVLAPYQRHVGMSGILLLAAAAQKPVLSSNYGLMGELVQNYKLGLAVDSTVPAEIAKGLNQFLLKSPSQLCDLSSLKAFVEQSSVEKFASTVFQYL</sequence>
<dbReference type="SUPFAM" id="SSF53756">
    <property type="entry name" value="UDP-Glycosyltransferase/glycogen phosphorylase"/>
    <property type="match status" value="1"/>
</dbReference>
<keyword evidence="1 3" id="KW-0808">Transferase</keyword>
<comment type="caution">
    <text evidence="3">The sequence shown here is derived from an EMBL/GenBank/DDBJ whole genome shotgun (WGS) entry which is preliminary data.</text>
</comment>
<dbReference type="GO" id="GO:0016757">
    <property type="term" value="F:glycosyltransferase activity"/>
    <property type="evidence" value="ECO:0007669"/>
    <property type="project" value="InterPro"/>
</dbReference>
<proteinExistence type="predicted"/>
<dbReference type="Pfam" id="PF00534">
    <property type="entry name" value="Glycos_transf_1"/>
    <property type="match status" value="1"/>
</dbReference>
<evidence type="ECO:0000256" key="1">
    <source>
        <dbReference type="ARBA" id="ARBA00022679"/>
    </source>
</evidence>
<accession>A0A6B3N7Y0</accession>
<dbReference type="PANTHER" id="PTHR46401">
    <property type="entry name" value="GLYCOSYLTRANSFERASE WBBK-RELATED"/>
    <property type="match status" value="1"/>
</dbReference>
<dbReference type="EMBL" id="JAAHFQ010000046">
    <property type="protein sequence ID" value="NER26732.1"/>
    <property type="molecule type" value="Genomic_DNA"/>
</dbReference>